<dbReference type="AlphaFoldDB" id="A0A1F2PIL5"/>
<organism evidence="10 11">
    <name type="scientific">Acetobacterium wieringae</name>
    <dbReference type="NCBI Taxonomy" id="52694"/>
    <lineage>
        <taxon>Bacteria</taxon>
        <taxon>Bacillati</taxon>
        <taxon>Bacillota</taxon>
        <taxon>Clostridia</taxon>
        <taxon>Eubacteriales</taxon>
        <taxon>Eubacteriaceae</taxon>
        <taxon>Acetobacterium</taxon>
    </lineage>
</organism>
<dbReference type="InterPro" id="IPR037135">
    <property type="entry name" value="DUF1653-like_dom_sf"/>
</dbReference>
<evidence type="ECO:0000256" key="5">
    <source>
        <dbReference type="ARBA" id="ARBA00022801"/>
    </source>
</evidence>
<dbReference type="GO" id="GO:0008237">
    <property type="term" value="F:metallopeptidase activity"/>
    <property type="evidence" value="ECO:0007669"/>
    <property type="project" value="UniProtKB-KW"/>
</dbReference>
<dbReference type="RefSeq" id="WP_242871585.1">
    <property type="nucleotide sequence ID" value="NZ_JBCFAW010000002.1"/>
</dbReference>
<feature type="domain" description="DUF1653" evidence="9">
    <location>
        <begin position="13"/>
        <end position="74"/>
    </location>
</feature>
<evidence type="ECO:0000313" key="10">
    <source>
        <dbReference type="EMBL" id="OFV71167.1"/>
    </source>
</evidence>
<protein>
    <submittedName>
        <fullName evidence="10">Putative dipeptidase</fullName>
        <ecNumber evidence="10">3.4.13.-</ecNumber>
    </submittedName>
</protein>
<dbReference type="GO" id="GO:0006508">
    <property type="term" value="P:proteolysis"/>
    <property type="evidence" value="ECO:0007669"/>
    <property type="project" value="UniProtKB-KW"/>
</dbReference>
<gene>
    <name evidence="10" type="ORF">ACWI_12840</name>
</gene>
<dbReference type="SUPFAM" id="SSF55031">
    <property type="entry name" value="Bacterial exopeptidase dimerisation domain"/>
    <property type="match status" value="1"/>
</dbReference>
<evidence type="ECO:0000313" key="11">
    <source>
        <dbReference type="Proteomes" id="UP000176244"/>
    </source>
</evidence>
<dbReference type="InterPro" id="IPR023387">
    <property type="entry name" value="DUF1653-like_dom"/>
</dbReference>
<comment type="cofactor">
    <cofactor evidence="1">
        <name>Zn(2+)</name>
        <dbReference type="ChEBI" id="CHEBI:29105"/>
    </cofactor>
</comment>
<evidence type="ECO:0000259" key="9">
    <source>
        <dbReference type="Pfam" id="PF07866"/>
    </source>
</evidence>
<dbReference type="GO" id="GO:0008270">
    <property type="term" value="F:zinc ion binding"/>
    <property type="evidence" value="ECO:0007669"/>
    <property type="project" value="InterPro"/>
</dbReference>
<dbReference type="EMBL" id="LKEU01000026">
    <property type="protein sequence ID" value="OFV71167.1"/>
    <property type="molecule type" value="Genomic_DNA"/>
</dbReference>
<dbReference type="GO" id="GO:0008777">
    <property type="term" value="F:acetylornithine deacetylase activity"/>
    <property type="evidence" value="ECO:0007669"/>
    <property type="project" value="TreeGrafter"/>
</dbReference>
<dbReference type="InterPro" id="IPR002933">
    <property type="entry name" value="Peptidase_M20"/>
</dbReference>
<evidence type="ECO:0000256" key="3">
    <source>
        <dbReference type="ARBA" id="ARBA00022670"/>
    </source>
</evidence>
<dbReference type="Gene3D" id="3.30.70.360">
    <property type="match status" value="4"/>
</dbReference>
<dbReference type="Pfam" id="PF07866">
    <property type="entry name" value="DUF1653"/>
    <property type="match status" value="1"/>
</dbReference>
<dbReference type="PANTHER" id="PTHR43808">
    <property type="entry name" value="ACETYLORNITHINE DEACETYLASE"/>
    <property type="match status" value="1"/>
</dbReference>
<keyword evidence="8" id="KW-0482">Metalloprotease</keyword>
<evidence type="ECO:0000256" key="1">
    <source>
        <dbReference type="ARBA" id="ARBA00001947"/>
    </source>
</evidence>
<comment type="caution">
    <text evidence="10">The sequence shown here is derived from an EMBL/GenBank/DDBJ whole genome shotgun (WGS) entry which is preliminary data.</text>
</comment>
<dbReference type="SUPFAM" id="SSF53187">
    <property type="entry name" value="Zn-dependent exopeptidases"/>
    <property type="match status" value="1"/>
</dbReference>
<dbReference type="STRING" id="52694.ACWI_12840"/>
<dbReference type="InterPro" id="IPR036264">
    <property type="entry name" value="Bact_exopeptidase_dim_dom"/>
</dbReference>
<evidence type="ECO:0000256" key="2">
    <source>
        <dbReference type="ARBA" id="ARBA00006247"/>
    </source>
</evidence>
<dbReference type="InterPro" id="IPR050072">
    <property type="entry name" value="Peptidase_M20A"/>
</dbReference>
<dbReference type="Proteomes" id="UP000176244">
    <property type="component" value="Unassembled WGS sequence"/>
</dbReference>
<keyword evidence="4" id="KW-0479">Metal-binding</keyword>
<keyword evidence="7 10" id="KW-0224">Dipeptidase</keyword>
<reference evidence="10 11" key="1">
    <citation type="submission" date="2015-09" db="EMBL/GenBank/DDBJ databases">
        <title>Genome sequence of Acetobacterium wieringae DSM 1911.</title>
        <authorList>
            <person name="Poehlein A."/>
            <person name="Bengelsdorf F.R."/>
            <person name="Schiel-Bengelsdorf B."/>
            <person name="Duerre P."/>
            <person name="Daniel R."/>
        </authorList>
    </citation>
    <scope>NUCLEOTIDE SEQUENCE [LARGE SCALE GENOMIC DNA]</scope>
    <source>
        <strain evidence="10 11">DSM 1911</strain>
    </source>
</reference>
<evidence type="ECO:0000256" key="4">
    <source>
        <dbReference type="ARBA" id="ARBA00022723"/>
    </source>
</evidence>
<dbReference type="Gene3D" id="3.40.630.10">
    <property type="entry name" value="Zn peptidases"/>
    <property type="match status" value="2"/>
</dbReference>
<keyword evidence="6" id="KW-0862">Zinc</keyword>
<evidence type="ECO:0000256" key="8">
    <source>
        <dbReference type="ARBA" id="ARBA00023049"/>
    </source>
</evidence>
<accession>A0A1F2PIL5</accession>
<dbReference type="Pfam" id="PF01546">
    <property type="entry name" value="Peptidase_M20"/>
    <property type="match status" value="1"/>
</dbReference>
<evidence type="ECO:0000256" key="7">
    <source>
        <dbReference type="ARBA" id="ARBA00022997"/>
    </source>
</evidence>
<comment type="similarity">
    <text evidence="2">Belongs to the peptidase M20A family.</text>
</comment>
<dbReference type="EC" id="3.4.13.-" evidence="10"/>
<dbReference type="NCBIfam" id="TIGR01887">
    <property type="entry name" value="dipeptidaselike"/>
    <property type="match status" value="1"/>
</dbReference>
<proteinExistence type="inferred from homology"/>
<name>A0A1F2PIL5_9FIRM</name>
<dbReference type="GO" id="GO:0016805">
    <property type="term" value="F:dipeptidase activity"/>
    <property type="evidence" value="ECO:0007669"/>
    <property type="project" value="UniProtKB-KW"/>
</dbReference>
<dbReference type="PANTHER" id="PTHR43808:SF31">
    <property type="entry name" value="N-ACETYL-L-CITRULLINE DEACETYLASE"/>
    <property type="match status" value="1"/>
</dbReference>
<keyword evidence="5 10" id="KW-0378">Hydrolase</keyword>
<dbReference type="GO" id="GO:0006526">
    <property type="term" value="P:L-arginine biosynthetic process"/>
    <property type="evidence" value="ECO:0007669"/>
    <property type="project" value="TreeGrafter"/>
</dbReference>
<dbReference type="Gene3D" id="2.30.30.320">
    <property type="entry name" value="DUF1653-like domain"/>
    <property type="match status" value="1"/>
</dbReference>
<sequence>MSKILTKKKIPLGRYRHYKGNEYEVIGLATHSETQEAMVVYRPLYGEGGLWVRPAAMWNEILEKDGKIVRRFEYLTEKKVATEPELDTVDLLQDLKTLLQIKTVNGDAGEITAEAPLGTGINEALNFVLLRGQSFGMRTKNCDGYCGYVEFGEGPELVAVTTHIDTVAVGEDWTVPPFDLTIDGDTIYGRGVLDDKGLTMVSLYALKALKEAKVSLGKRVRLIIGGDEEGGNWACMNRYKQTEEVPACSFSPDSGYPAIFAEKGIMNIILEKELGHQTPALVFSGGGQINSVPDAAQAVFNGQTFEAKGKSAHAMEPEKGDNAILKLAAILTAEGITHPILTLLERATTTGFGIDLSDSVSGALTLNPAIVQVDENKAVLRCDIRYPVTLKSSDVVAPIKKATADLGFCLEMDHDVKPLHVDKDSFLVTTLQQVYQDCTGDMAEPMVSGGGTYARAFENSVAFGGGFPGEVNTCHQTDEFWSIESLEKNFEIIVKALAVLAQ</sequence>
<keyword evidence="3" id="KW-0645">Protease</keyword>
<evidence type="ECO:0000256" key="6">
    <source>
        <dbReference type="ARBA" id="ARBA00022833"/>
    </source>
</evidence>
<dbReference type="InterPro" id="IPR010964">
    <property type="entry name" value="M20A_pepV-rel"/>
</dbReference>